<keyword evidence="2 7" id="KW-0812">Transmembrane</keyword>
<dbReference type="SUPFAM" id="SSF46565">
    <property type="entry name" value="Chaperone J-domain"/>
    <property type="match status" value="1"/>
</dbReference>
<evidence type="ECO:0000256" key="4">
    <source>
        <dbReference type="ARBA" id="ARBA00023136"/>
    </source>
</evidence>
<dbReference type="RefSeq" id="WP_078042658.1">
    <property type="nucleotide sequence ID" value="NZ_NHNI01000002.1"/>
</dbReference>
<feature type="transmembrane region" description="Helical" evidence="7">
    <location>
        <begin position="6"/>
        <end position="21"/>
    </location>
</feature>
<evidence type="ECO:0000313" key="9">
    <source>
        <dbReference type="EMBL" id="OZY84905.1"/>
    </source>
</evidence>
<dbReference type="PANTHER" id="PTHR12763">
    <property type="match status" value="1"/>
</dbReference>
<dbReference type="AlphaFoldDB" id="A0A266Q4Z1"/>
<keyword evidence="4 7" id="KW-0472">Membrane</keyword>
<comment type="caution">
    <text evidence="9">The sequence shown here is derived from an EMBL/GenBank/DDBJ whole genome shotgun (WGS) entry which is preliminary data.</text>
</comment>
<dbReference type="SMART" id="SM00271">
    <property type="entry name" value="DnaJ"/>
    <property type="match status" value="1"/>
</dbReference>
<evidence type="ECO:0000256" key="1">
    <source>
        <dbReference type="ARBA" id="ARBA00004167"/>
    </source>
</evidence>
<evidence type="ECO:0000256" key="3">
    <source>
        <dbReference type="ARBA" id="ARBA00022989"/>
    </source>
</evidence>
<evidence type="ECO:0000256" key="7">
    <source>
        <dbReference type="SAM" id="Phobius"/>
    </source>
</evidence>
<dbReference type="InterPro" id="IPR001623">
    <property type="entry name" value="DnaJ_domain"/>
</dbReference>
<keyword evidence="5" id="KW-0143">Chaperone</keyword>
<proteinExistence type="inferred from homology"/>
<evidence type="ECO:0000259" key="8">
    <source>
        <dbReference type="PROSITE" id="PS50076"/>
    </source>
</evidence>
<feature type="transmembrane region" description="Helical" evidence="7">
    <location>
        <begin position="56"/>
        <end position="83"/>
    </location>
</feature>
<dbReference type="CDD" id="cd06257">
    <property type="entry name" value="DnaJ"/>
    <property type="match status" value="1"/>
</dbReference>
<comment type="subcellular location">
    <subcellularLocation>
        <location evidence="1">Membrane</location>
        <topology evidence="1">Single-pass membrane protein</topology>
    </subcellularLocation>
</comment>
<dbReference type="EMBL" id="NHNI01000002">
    <property type="protein sequence ID" value="OZY84905.1"/>
    <property type="molecule type" value="Genomic_DNA"/>
</dbReference>
<evidence type="ECO:0000256" key="5">
    <source>
        <dbReference type="ARBA" id="ARBA00023186"/>
    </source>
</evidence>
<dbReference type="PANTHER" id="PTHR12763:SF28">
    <property type="entry name" value="GEO10507P1-RELATED"/>
    <property type="match status" value="1"/>
</dbReference>
<reference evidence="10" key="1">
    <citation type="submission" date="2017-05" db="EMBL/GenBank/DDBJ databases">
        <authorList>
            <person name="Barney B.M."/>
        </authorList>
    </citation>
    <scope>NUCLEOTIDE SEQUENCE [LARGE SCALE GENOMIC DNA]</scope>
    <source>
        <strain evidence="10">PSBB022</strain>
    </source>
</reference>
<dbReference type="PROSITE" id="PS50076">
    <property type="entry name" value="DNAJ_2"/>
    <property type="match status" value="1"/>
</dbReference>
<keyword evidence="10" id="KW-1185">Reference proteome</keyword>
<evidence type="ECO:0000256" key="6">
    <source>
        <dbReference type="ARBA" id="ARBA00038105"/>
    </source>
</evidence>
<dbReference type="Gene3D" id="1.10.287.110">
    <property type="entry name" value="DnaJ domain"/>
    <property type="match status" value="1"/>
</dbReference>
<feature type="transmembrane region" description="Helical" evidence="7">
    <location>
        <begin position="33"/>
        <end position="50"/>
    </location>
</feature>
<keyword evidence="3 7" id="KW-1133">Transmembrane helix</keyword>
<feature type="domain" description="J" evidence="8">
    <location>
        <begin position="107"/>
        <end position="165"/>
    </location>
</feature>
<evidence type="ECO:0000256" key="2">
    <source>
        <dbReference type="ARBA" id="ARBA00022692"/>
    </source>
</evidence>
<evidence type="ECO:0000313" key="10">
    <source>
        <dbReference type="Proteomes" id="UP000216101"/>
    </source>
</evidence>
<sequence>MLNILIFAVIVTSIVIISSRYKKMSTAQQRKTLWRLGTGMFLGLLVILVVTGRMHWIGAAIGAMLPFLRMGAGLLMQALPLWLKHKKEQTQEKTPPNNQSSAMNIGEALEILGLAGDIDKGEVTQDMVQDAHRRLIQKLHPDRGGNDYLAAKINQARDILINKLSGN</sequence>
<dbReference type="GO" id="GO:0016020">
    <property type="term" value="C:membrane"/>
    <property type="evidence" value="ECO:0007669"/>
    <property type="project" value="UniProtKB-SubCell"/>
</dbReference>
<comment type="similarity">
    <text evidence="6">Belongs to the TIM14 family.</text>
</comment>
<organism evidence="9 10">
    <name type="scientific">Cellvibrio mixtus</name>
    <dbReference type="NCBI Taxonomy" id="39650"/>
    <lineage>
        <taxon>Bacteria</taxon>
        <taxon>Pseudomonadati</taxon>
        <taxon>Pseudomonadota</taxon>
        <taxon>Gammaproteobacteria</taxon>
        <taxon>Cellvibrionales</taxon>
        <taxon>Cellvibrionaceae</taxon>
        <taxon>Cellvibrio</taxon>
    </lineage>
</organism>
<dbReference type="Proteomes" id="UP000216101">
    <property type="component" value="Unassembled WGS sequence"/>
</dbReference>
<protein>
    <submittedName>
        <fullName evidence="9">Molecular chaperone DnaJ</fullName>
    </submittedName>
</protein>
<dbReference type="InterPro" id="IPR036869">
    <property type="entry name" value="J_dom_sf"/>
</dbReference>
<name>A0A266Q4Z1_9GAMM</name>
<accession>A0A266Q4Z1</accession>
<gene>
    <name evidence="9" type="ORF">CBP51_17245</name>
</gene>